<accession>A0A1G6YZC0</accession>
<reference evidence="1 2" key="1">
    <citation type="submission" date="2016-10" db="EMBL/GenBank/DDBJ databases">
        <authorList>
            <person name="de Groot N.N."/>
        </authorList>
    </citation>
    <scope>NUCLEOTIDE SEQUENCE [LARGE SCALE GENOMIC DNA]</scope>
    <source>
        <strain evidence="1 2">R5</strain>
    </source>
</reference>
<dbReference type="RefSeq" id="WP_092084059.1">
    <property type="nucleotide sequence ID" value="NZ_FMZW01000017.1"/>
</dbReference>
<organism evidence="1 2">
    <name type="scientific">Bradyrhizobium brasilense</name>
    <dbReference type="NCBI Taxonomy" id="1419277"/>
    <lineage>
        <taxon>Bacteria</taxon>
        <taxon>Pseudomonadati</taxon>
        <taxon>Pseudomonadota</taxon>
        <taxon>Alphaproteobacteria</taxon>
        <taxon>Hyphomicrobiales</taxon>
        <taxon>Nitrobacteraceae</taxon>
        <taxon>Bradyrhizobium</taxon>
    </lineage>
</organism>
<sequence length="294" mass="28745">MGIPAPAGVSASGLPPQGDQANAVLSGVITAVGPTQPFAFRGPMNLVAYASNVQALTTVAGSLNATVANGAALAAGDAINSVNVPPGTTVGALAGNNVTLAVPPVTMPGVTNTQVAQIANLPSTAGLVGAAVTGPGIPAGTTVLQILQAAVPATNNSPGVPGLVQISNVPTAAPVNQGALPTFFTFARNGNVITVTGADANATFLGANIVYTGSFQIERSFDGGYTWVVCNIGGAGQLAQFAAGTPVSVTFGEPEKEVLYRLNATVLGAGNINYRISQTGGAAESLAIGPLSGG</sequence>
<evidence type="ECO:0000313" key="1">
    <source>
        <dbReference type="EMBL" id="SDD94987.1"/>
    </source>
</evidence>
<dbReference type="Proteomes" id="UP000199245">
    <property type="component" value="Unassembled WGS sequence"/>
</dbReference>
<dbReference type="EMBL" id="FMZW01000017">
    <property type="protein sequence ID" value="SDD94987.1"/>
    <property type="molecule type" value="Genomic_DNA"/>
</dbReference>
<name>A0A1G6YZC0_9BRAD</name>
<gene>
    <name evidence="1" type="ORF">SAMN05216337_1017132</name>
</gene>
<protein>
    <submittedName>
        <fullName evidence="1">Uncharacterized protein</fullName>
    </submittedName>
</protein>
<proteinExistence type="predicted"/>
<dbReference type="AlphaFoldDB" id="A0A1G6YZC0"/>
<evidence type="ECO:0000313" key="2">
    <source>
        <dbReference type="Proteomes" id="UP000199245"/>
    </source>
</evidence>